<feature type="region of interest" description="Disordered" evidence="3">
    <location>
        <begin position="1"/>
        <end position="90"/>
    </location>
</feature>
<dbReference type="PROSITE" id="PS00893">
    <property type="entry name" value="NUDIX_BOX"/>
    <property type="match status" value="1"/>
</dbReference>
<protein>
    <submittedName>
        <fullName evidence="5">NUDIX hydrolase</fullName>
    </submittedName>
</protein>
<feature type="region of interest" description="Disordered" evidence="3">
    <location>
        <begin position="278"/>
        <end position="308"/>
    </location>
</feature>
<dbReference type="SUPFAM" id="SSF55811">
    <property type="entry name" value="Nudix"/>
    <property type="match status" value="1"/>
</dbReference>
<evidence type="ECO:0000313" key="6">
    <source>
        <dbReference type="Proteomes" id="UP000703269"/>
    </source>
</evidence>
<comment type="caution">
    <text evidence="5">The sequence shown here is derived from an EMBL/GenBank/DDBJ whole genome shotgun (WGS) entry which is preliminary data.</text>
</comment>
<organism evidence="5 6">
    <name type="scientific">Phanerochaete sordida</name>
    <dbReference type="NCBI Taxonomy" id="48140"/>
    <lineage>
        <taxon>Eukaryota</taxon>
        <taxon>Fungi</taxon>
        <taxon>Dikarya</taxon>
        <taxon>Basidiomycota</taxon>
        <taxon>Agaricomycotina</taxon>
        <taxon>Agaricomycetes</taxon>
        <taxon>Polyporales</taxon>
        <taxon>Phanerochaetaceae</taxon>
        <taxon>Phanerochaete</taxon>
    </lineage>
</organism>
<feature type="compositionally biased region" description="Low complexity" evidence="3">
    <location>
        <begin position="64"/>
        <end position="81"/>
    </location>
</feature>
<reference evidence="5 6" key="1">
    <citation type="submission" date="2021-08" db="EMBL/GenBank/DDBJ databases">
        <title>Draft Genome Sequence of Phanerochaete sordida strain YK-624.</title>
        <authorList>
            <person name="Mori T."/>
            <person name="Dohra H."/>
            <person name="Suzuki T."/>
            <person name="Kawagishi H."/>
            <person name="Hirai H."/>
        </authorList>
    </citation>
    <scope>NUCLEOTIDE SEQUENCE [LARGE SCALE GENOMIC DNA]</scope>
    <source>
        <strain evidence="5 6">YK-624</strain>
    </source>
</reference>
<evidence type="ECO:0000313" key="5">
    <source>
        <dbReference type="EMBL" id="GJE88970.1"/>
    </source>
</evidence>
<dbReference type="PROSITE" id="PS51462">
    <property type="entry name" value="NUDIX"/>
    <property type="match status" value="1"/>
</dbReference>
<gene>
    <name evidence="5" type="ORF">PsYK624_050580</name>
</gene>
<dbReference type="AlphaFoldDB" id="A0A9P3G702"/>
<keyword evidence="1 2" id="KW-0378">Hydrolase</keyword>
<dbReference type="InterPro" id="IPR051325">
    <property type="entry name" value="Nudix_hydrolase_domain"/>
</dbReference>
<dbReference type="InterPro" id="IPR020476">
    <property type="entry name" value="Nudix_hydrolase"/>
</dbReference>
<comment type="similarity">
    <text evidence="2">Belongs to the Nudix hydrolase family.</text>
</comment>
<name>A0A9P3G702_9APHY</name>
<evidence type="ECO:0000256" key="2">
    <source>
        <dbReference type="RuleBase" id="RU003476"/>
    </source>
</evidence>
<dbReference type="GO" id="GO:0006167">
    <property type="term" value="P:AMP biosynthetic process"/>
    <property type="evidence" value="ECO:0007669"/>
    <property type="project" value="TreeGrafter"/>
</dbReference>
<dbReference type="InterPro" id="IPR020084">
    <property type="entry name" value="NUDIX_hydrolase_CS"/>
</dbReference>
<evidence type="ECO:0000259" key="4">
    <source>
        <dbReference type="PROSITE" id="PS51462"/>
    </source>
</evidence>
<dbReference type="Pfam" id="PF00293">
    <property type="entry name" value="NUDIX"/>
    <property type="match status" value="1"/>
</dbReference>
<accession>A0A9P3G702</accession>
<dbReference type="CDD" id="cd02883">
    <property type="entry name" value="NUDIX_Hydrolase"/>
    <property type="match status" value="1"/>
</dbReference>
<dbReference type="PANTHER" id="PTHR21340">
    <property type="entry name" value="DIADENOSINE 5,5-P1,P4-TETRAPHOSPHATE PYROPHOSPHOHYDROLASE MUTT"/>
    <property type="match status" value="1"/>
</dbReference>
<proteinExistence type="inferred from homology"/>
<dbReference type="GO" id="GO:0004081">
    <property type="term" value="F:bis(5'-nucleosyl)-tetraphosphatase (asymmetrical) activity"/>
    <property type="evidence" value="ECO:0007669"/>
    <property type="project" value="TreeGrafter"/>
</dbReference>
<dbReference type="PRINTS" id="PR00502">
    <property type="entry name" value="NUDIXFAMILY"/>
</dbReference>
<keyword evidence="6" id="KW-1185">Reference proteome</keyword>
<dbReference type="InterPro" id="IPR000086">
    <property type="entry name" value="NUDIX_hydrolase_dom"/>
</dbReference>
<feature type="compositionally biased region" description="Low complexity" evidence="3">
    <location>
        <begin position="284"/>
        <end position="297"/>
    </location>
</feature>
<feature type="compositionally biased region" description="Polar residues" evidence="3">
    <location>
        <begin position="1"/>
        <end position="17"/>
    </location>
</feature>
<evidence type="ECO:0000256" key="1">
    <source>
        <dbReference type="ARBA" id="ARBA00022801"/>
    </source>
</evidence>
<dbReference type="EMBL" id="BPQB01000011">
    <property type="protein sequence ID" value="GJE88970.1"/>
    <property type="molecule type" value="Genomic_DNA"/>
</dbReference>
<dbReference type="Gene3D" id="3.90.79.10">
    <property type="entry name" value="Nucleoside Triphosphate Pyrophosphohydrolase"/>
    <property type="match status" value="1"/>
</dbReference>
<dbReference type="PANTHER" id="PTHR21340:SF0">
    <property type="entry name" value="BIS(5'-NUCLEOSYL)-TETRAPHOSPHATASE [ASYMMETRICAL]"/>
    <property type="match status" value="1"/>
</dbReference>
<sequence length="308" mass="33593">MSRTPTGSSFRTASSNDPARPQPEEGEGQQHDGAAQATRAEPEGSQPSRHRFWTGGQQPRSHRAPAQPAAAAPQRAPDAQPLSPLSSPGIPDSLFHAQDFMLGAGMVILQPATGRVVLVHDAASRTWFLPKGRKDVGESLEQAVLREAYEESGYRATLMPLYVPTNAPAPPAQRTRLPAPNTEPFYMHTQRWRGRRTPQAQGAVGGEYFVFWYVGQIAEDAVWEQGTGMPDEQGYRAHLLTRAEAMDRLGERMEGLLVQRAYELWELSVRVEEWVKKEERKARGAGSATAGDADAAGASGGVEQDDGQ</sequence>
<dbReference type="GO" id="GO:0006754">
    <property type="term" value="P:ATP biosynthetic process"/>
    <property type="evidence" value="ECO:0007669"/>
    <property type="project" value="TreeGrafter"/>
</dbReference>
<dbReference type="Proteomes" id="UP000703269">
    <property type="component" value="Unassembled WGS sequence"/>
</dbReference>
<feature type="domain" description="Nudix hydrolase" evidence="4">
    <location>
        <begin position="99"/>
        <end position="263"/>
    </location>
</feature>
<dbReference type="InterPro" id="IPR015797">
    <property type="entry name" value="NUDIX_hydrolase-like_dom_sf"/>
</dbReference>
<dbReference type="OrthoDB" id="276276at2759"/>
<evidence type="ECO:0000256" key="3">
    <source>
        <dbReference type="SAM" id="MobiDB-lite"/>
    </source>
</evidence>